<dbReference type="InterPro" id="IPR011060">
    <property type="entry name" value="RibuloseP-bd_barrel"/>
</dbReference>
<keyword evidence="9 10" id="KW-0413">Isomerase</keyword>
<dbReference type="GO" id="GO:0046872">
    <property type="term" value="F:metal ion binding"/>
    <property type="evidence" value="ECO:0007669"/>
    <property type="project" value="UniProtKB-UniRule"/>
</dbReference>
<feature type="binding site" evidence="10 13">
    <location>
        <position position="35"/>
    </location>
    <ligand>
        <name>a divalent metal cation</name>
        <dbReference type="ChEBI" id="CHEBI:60240"/>
    </ligand>
</feature>
<dbReference type="PROSITE" id="PS01086">
    <property type="entry name" value="RIBUL_P_3_EPIMER_2"/>
    <property type="match status" value="1"/>
</dbReference>
<dbReference type="CDD" id="cd00429">
    <property type="entry name" value="RPE"/>
    <property type="match status" value="1"/>
</dbReference>
<keyword evidence="16" id="KW-1185">Reference proteome</keyword>
<dbReference type="AlphaFoldDB" id="A0A1G9J9F5"/>
<keyword evidence="8 10" id="KW-0479">Metal-binding</keyword>
<dbReference type="InterPro" id="IPR013785">
    <property type="entry name" value="Aldolase_TIM"/>
</dbReference>
<comment type="function">
    <text evidence="10">Catalyzes the reversible epimerization of D-ribulose 5-phosphate to D-xylulose 5-phosphate.</text>
</comment>
<evidence type="ECO:0000256" key="10">
    <source>
        <dbReference type="HAMAP-Rule" id="MF_02227"/>
    </source>
</evidence>
<feature type="binding site" evidence="10 13">
    <location>
        <position position="33"/>
    </location>
    <ligand>
        <name>a divalent metal cation</name>
        <dbReference type="ChEBI" id="CHEBI:60240"/>
    </ligand>
</feature>
<dbReference type="NCBIfam" id="TIGR01163">
    <property type="entry name" value="rpe"/>
    <property type="match status" value="1"/>
</dbReference>
<keyword evidence="10 11" id="KW-0119">Carbohydrate metabolism</keyword>
<keyword evidence="13" id="KW-0464">Manganese</keyword>
<dbReference type="SUPFAM" id="SSF51366">
    <property type="entry name" value="Ribulose-phoshate binding barrel"/>
    <property type="match status" value="1"/>
</dbReference>
<dbReference type="RefSeq" id="WP_089683352.1">
    <property type="nucleotide sequence ID" value="NZ_FNFO01000005.1"/>
</dbReference>
<dbReference type="GO" id="GO:0006098">
    <property type="term" value="P:pentose-phosphate shunt"/>
    <property type="evidence" value="ECO:0007669"/>
    <property type="project" value="UniProtKB-UniRule"/>
</dbReference>
<feature type="binding site" evidence="10 14">
    <location>
        <position position="66"/>
    </location>
    <ligand>
        <name>substrate</name>
    </ligand>
</feature>
<organism evidence="15 16">
    <name type="scientific">Catalinimonas alkaloidigena</name>
    <dbReference type="NCBI Taxonomy" id="1075417"/>
    <lineage>
        <taxon>Bacteria</taxon>
        <taxon>Pseudomonadati</taxon>
        <taxon>Bacteroidota</taxon>
        <taxon>Cytophagia</taxon>
        <taxon>Cytophagales</taxon>
        <taxon>Catalimonadaceae</taxon>
        <taxon>Catalinimonas</taxon>
    </lineage>
</organism>
<evidence type="ECO:0000256" key="5">
    <source>
        <dbReference type="ARBA" id="ARBA00001954"/>
    </source>
</evidence>
<name>A0A1G9J9F5_9BACT</name>
<evidence type="ECO:0000256" key="4">
    <source>
        <dbReference type="ARBA" id="ARBA00001947"/>
    </source>
</evidence>
<dbReference type="FunFam" id="3.20.20.70:FF:000004">
    <property type="entry name" value="Ribulose-phosphate 3-epimerase"/>
    <property type="match status" value="1"/>
</dbReference>
<evidence type="ECO:0000256" key="2">
    <source>
        <dbReference type="ARBA" id="ARBA00001936"/>
    </source>
</evidence>
<feature type="binding site" evidence="10">
    <location>
        <begin position="175"/>
        <end position="177"/>
    </location>
    <ligand>
        <name>substrate</name>
    </ligand>
</feature>
<keyword evidence="13" id="KW-0862">Zinc</keyword>
<sequence length="225" mass="24624">MNPLVAPSVLASDFANLQREIEMLNASEADWIHVDVMDGRFVPNISFGMPVVKAIKKHARKPLDVHLMIVEPDRYLQDFKEAGADSLTVHWEACPHLHRTVQTIHELGCRAGVALNPHTPVDGLEWILPDLDLVLVMSVNPGFGGQAFIDASYRKIARLRELIQRVGSRAVIEVDGGVSPDNASRLVEVGVDVLVAGSVVFKAHDPQATIATLKQAGRKAHTKQV</sequence>
<evidence type="ECO:0000256" key="9">
    <source>
        <dbReference type="ARBA" id="ARBA00023235"/>
    </source>
</evidence>
<evidence type="ECO:0000256" key="7">
    <source>
        <dbReference type="ARBA" id="ARBA00013188"/>
    </source>
</evidence>
<feature type="binding site" evidence="10 14">
    <location>
        <begin position="197"/>
        <end position="198"/>
    </location>
    <ligand>
        <name>substrate</name>
    </ligand>
</feature>
<evidence type="ECO:0000256" key="12">
    <source>
        <dbReference type="PIRSR" id="PIRSR001461-1"/>
    </source>
</evidence>
<evidence type="ECO:0000256" key="14">
    <source>
        <dbReference type="PIRSR" id="PIRSR001461-3"/>
    </source>
</evidence>
<dbReference type="InterPro" id="IPR000056">
    <property type="entry name" value="Ribul_P_3_epim-like"/>
</dbReference>
<dbReference type="EMBL" id="FNFO01000005">
    <property type="protein sequence ID" value="SDL33764.1"/>
    <property type="molecule type" value="Genomic_DNA"/>
</dbReference>
<dbReference type="GO" id="GO:0005737">
    <property type="term" value="C:cytoplasm"/>
    <property type="evidence" value="ECO:0007669"/>
    <property type="project" value="UniProtKB-ARBA"/>
</dbReference>
<evidence type="ECO:0000313" key="16">
    <source>
        <dbReference type="Proteomes" id="UP000198510"/>
    </source>
</evidence>
<feature type="active site" description="Proton acceptor" evidence="10 12">
    <location>
        <position position="35"/>
    </location>
</feature>
<comment type="catalytic activity">
    <reaction evidence="1 10 11">
        <text>D-ribulose 5-phosphate = D-xylulose 5-phosphate</text>
        <dbReference type="Rhea" id="RHEA:13677"/>
        <dbReference type="ChEBI" id="CHEBI:57737"/>
        <dbReference type="ChEBI" id="CHEBI:58121"/>
        <dbReference type="EC" id="5.1.3.1"/>
    </reaction>
</comment>
<proteinExistence type="inferred from homology"/>
<accession>A0A1G9J9F5</accession>
<feature type="binding site" evidence="10 14">
    <location>
        <begin position="142"/>
        <end position="145"/>
    </location>
    <ligand>
        <name>substrate</name>
    </ligand>
</feature>
<evidence type="ECO:0000313" key="15">
    <source>
        <dbReference type="EMBL" id="SDL33764.1"/>
    </source>
</evidence>
<dbReference type="PROSITE" id="PS01085">
    <property type="entry name" value="RIBUL_P_3_EPIMER_1"/>
    <property type="match status" value="1"/>
</dbReference>
<dbReference type="Proteomes" id="UP000198510">
    <property type="component" value="Unassembled WGS sequence"/>
</dbReference>
<dbReference type="GO" id="GO:0019323">
    <property type="term" value="P:pentose catabolic process"/>
    <property type="evidence" value="ECO:0007669"/>
    <property type="project" value="UniProtKB-UniRule"/>
</dbReference>
<evidence type="ECO:0000256" key="8">
    <source>
        <dbReference type="ARBA" id="ARBA00022723"/>
    </source>
</evidence>
<comment type="cofactor">
    <cofactor evidence="4">
        <name>Zn(2+)</name>
        <dbReference type="ChEBI" id="CHEBI:29105"/>
    </cofactor>
</comment>
<feature type="active site" description="Proton donor" evidence="10 12">
    <location>
        <position position="175"/>
    </location>
</feature>
<evidence type="ECO:0000256" key="13">
    <source>
        <dbReference type="PIRSR" id="PIRSR001461-2"/>
    </source>
</evidence>
<dbReference type="HAMAP" id="MF_02227">
    <property type="entry name" value="RPE"/>
    <property type="match status" value="1"/>
</dbReference>
<comment type="cofactor">
    <cofactor evidence="10 13">
        <name>a divalent metal cation</name>
        <dbReference type="ChEBI" id="CHEBI:60240"/>
    </cofactor>
    <text evidence="10 13">Binds 1 divalent metal cation per subunit.</text>
</comment>
<evidence type="ECO:0000256" key="3">
    <source>
        <dbReference type="ARBA" id="ARBA00001941"/>
    </source>
</evidence>
<feature type="binding site" evidence="14">
    <location>
        <position position="177"/>
    </location>
    <ligand>
        <name>substrate</name>
    </ligand>
</feature>
<dbReference type="Gene3D" id="3.20.20.70">
    <property type="entry name" value="Aldolase class I"/>
    <property type="match status" value="1"/>
</dbReference>
<dbReference type="PIRSF" id="PIRSF001461">
    <property type="entry name" value="RPE"/>
    <property type="match status" value="1"/>
</dbReference>
<feature type="binding site" evidence="10 13">
    <location>
        <position position="175"/>
    </location>
    <ligand>
        <name>a divalent metal cation</name>
        <dbReference type="ChEBI" id="CHEBI:60240"/>
    </ligand>
</feature>
<comment type="cofactor">
    <cofactor evidence="5">
        <name>Fe(2+)</name>
        <dbReference type="ChEBI" id="CHEBI:29033"/>
    </cofactor>
</comment>
<evidence type="ECO:0000256" key="6">
    <source>
        <dbReference type="ARBA" id="ARBA00009541"/>
    </source>
</evidence>
<dbReference type="GO" id="GO:0004750">
    <property type="term" value="F:D-ribulose-phosphate 3-epimerase activity"/>
    <property type="evidence" value="ECO:0007669"/>
    <property type="project" value="UniProtKB-UniRule"/>
</dbReference>
<comment type="cofactor">
    <cofactor evidence="2">
        <name>Mn(2+)</name>
        <dbReference type="ChEBI" id="CHEBI:29035"/>
    </cofactor>
</comment>
<feature type="binding site" evidence="10 13">
    <location>
        <position position="66"/>
    </location>
    <ligand>
        <name>a divalent metal cation</name>
        <dbReference type="ChEBI" id="CHEBI:60240"/>
    </ligand>
</feature>
<protein>
    <recommendedName>
        <fullName evidence="7 10">Ribulose-phosphate 3-epimerase</fullName>
        <ecNumber evidence="7 10">5.1.3.1</ecNumber>
    </recommendedName>
</protein>
<comment type="cofactor">
    <cofactor evidence="3">
        <name>Co(2+)</name>
        <dbReference type="ChEBI" id="CHEBI:48828"/>
    </cofactor>
</comment>
<dbReference type="InterPro" id="IPR026019">
    <property type="entry name" value="Ribul_P_3_epim"/>
</dbReference>
<keyword evidence="13" id="KW-0170">Cobalt</keyword>
<evidence type="ECO:0000256" key="1">
    <source>
        <dbReference type="ARBA" id="ARBA00001782"/>
    </source>
</evidence>
<evidence type="ECO:0000256" key="11">
    <source>
        <dbReference type="PIRNR" id="PIRNR001461"/>
    </source>
</evidence>
<dbReference type="STRING" id="1075417.SAMN05421823_105237"/>
<comment type="similarity">
    <text evidence="6 10 11">Belongs to the ribulose-phosphate 3-epimerase family.</text>
</comment>
<feature type="binding site" evidence="10 14">
    <location>
        <position position="8"/>
    </location>
    <ligand>
        <name>substrate</name>
    </ligand>
</feature>
<dbReference type="EC" id="5.1.3.1" evidence="7 10"/>
<comment type="pathway">
    <text evidence="10">Carbohydrate degradation.</text>
</comment>
<dbReference type="NCBIfam" id="NF004076">
    <property type="entry name" value="PRK05581.1-4"/>
    <property type="match status" value="1"/>
</dbReference>
<gene>
    <name evidence="10" type="primary">rpe</name>
    <name evidence="15" type="ORF">SAMN05421823_105237</name>
</gene>
<dbReference type="Pfam" id="PF00834">
    <property type="entry name" value="Ribul_P_3_epim"/>
    <property type="match status" value="1"/>
</dbReference>
<dbReference type="OrthoDB" id="1645589at2"/>
<dbReference type="PANTHER" id="PTHR11749">
    <property type="entry name" value="RIBULOSE-5-PHOSPHATE-3-EPIMERASE"/>
    <property type="match status" value="1"/>
</dbReference>
<reference evidence="15 16" key="1">
    <citation type="submission" date="2016-10" db="EMBL/GenBank/DDBJ databases">
        <authorList>
            <person name="de Groot N.N."/>
        </authorList>
    </citation>
    <scope>NUCLEOTIDE SEQUENCE [LARGE SCALE GENOMIC DNA]</scope>
    <source>
        <strain evidence="15 16">DSM 25186</strain>
    </source>
</reference>